<dbReference type="InterPro" id="IPR050223">
    <property type="entry name" value="D-isomer_2-hydroxyacid_DH"/>
</dbReference>
<dbReference type="GO" id="GO:0030267">
    <property type="term" value="F:glyoxylate reductase (NADPH) activity"/>
    <property type="evidence" value="ECO:0007669"/>
    <property type="project" value="TreeGrafter"/>
</dbReference>
<evidence type="ECO:0000313" key="8">
    <source>
        <dbReference type="Proteomes" id="UP000075221"/>
    </source>
</evidence>
<sequence length="318" mass="33719">MPTRHVVLLFPNPMSVEQFPRLAPVFADEGLDLRLVDHGGDPVDDGGQVEAGEVVGIMAPPASAIDAATMDRYPNLRVISTPSVGQDHIDVAAARERGIAVGNAKGYNADEVAEYALTAILTLVKDLPRATAGTRAHVWDVGRTHMRMLSETTVGLVGFGAVARRMVPMLVGLGMRVVVWNRSDISLYPEAADVSSLPTTAEVVRQADVLSLHVALTDQTRHLVDADLLALMKPDSAIVNTGRGGLVDTAALRDAVESGHLRGAVLDVLADEPPDWQTEPAVGVDAIELTPHMAWLSEGSRNRGFDTAARAIVDAVGA</sequence>
<dbReference type="GO" id="GO:0051287">
    <property type="term" value="F:NAD binding"/>
    <property type="evidence" value="ECO:0007669"/>
    <property type="project" value="InterPro"/>
</dbReference>
<comment type="similarity">
    <text evidence="1 3">Belongs to the D-isomer specific 2-hydroxyacid dehydrogenase family.</text>
</comment>
<protein>
    <recommendedName>
        <fullName evidence="10">Phosphoglycerate dehydrogenase</fullName>
    </recommendedName>
</protein>
<organism evidence="6 8">
    <name type="scientific">Acidipropionibacterium acidipropionici</name>
    <dbReference type="NCBI Taxonomy" id="1748"/>
    <lineage>
        <taxon>Bacteria</taxon>
        <taxon>Bacillati</taxon>
        <taxon>Actinomycetota</taxon>
        <taxon>Actinomycetes</taxon>
        <taxon>Propionibacteriales</taxon>
        <taxon>Propionibacteriaceae</taxon>
        <taxon>Acidipropionibacterium</taxon>
    </lineage>
</organism>
<dbReference type="PANTHER" id="PTHR10996">
    <property type="entry name" value="2-HYDROXYACID DEHYDROGENASE-RELATED"/>
    <property type="match status" value="1"/>
</dbReference>
<dbReference type="SUPFAM" id="SSF52283">
    <property type="entry name" value="Formate/glycerate dehydrogenase catalytic domain-like"/>
    <property type="match status" value="1"/>
</dbReference>
<evidence type="ECO:0000313" key="7">
    <source>
        <dbReference type="EMBL" id="AOZ47342.1"/>
    </source>
</evidence>
<keyword evidence="9" id="KW-1185">Reference proteome</keyword>
<dbReference type="Gene3D" id="3.40.50.720">
    <property type="entry name" value="NAD(P)-binding Rossmann-like Domain"/>
    <property type="match status" value="2"/>
</dbReference>
<dbReference type="InterPro" id="IPR006140">
    <property type="entry name" value="D-isomer_DH_NAD-bd"/>
</dbReference>
<dbReference type="RefSeq" id="WP_062819862.1">
    <property type="nucleotide sequence ID" value="NZ_CP014352.1"/>
</dbReference>
<dbReference type="Proteomes" id="UP000178666">
    <property type="component" value="Chromosome"/>
</dbReference>
<dbReference type="Pfam" id="PF00389">
    <property type="entry name" value="2-Hacid_dh"/>
    <property type="match status" value="1"/>
</dbReference>
<dbReference type="GO" id="GO:0005829">
    <property type="term" value="C:cytosol"/>
    <property type="evidence" value="ECO:0007669"/>
    <property type="project" value="TreeGrafter"/>
</dbReference>
<dbReference type="Proteomes" id="UP000075221">
    <property type="component" value="Chromosome"/>
</dbReference>
<evidence type="ECO:0000259" key="4">
    <source>
        <dbReference type="Pfam" id="PF00389"/>
    </source>
</evidence>
<dbReference type="PANTHER" id="PTHR10996:SF283">
    <property type="entry name" value="GLYOXYLATE_HYDROXYPYRUVATE REDUCTASE B"/>
    <property type="match status" value="1"/>
</dbReference>
<feature type="domain" description="D-isomer specific 2-hydroxyacid dehydrogenase catalytic" evidence="4">
    <location>
        <begin position="53"/>
        <end position="316"/>
    </location>
</feature>
<keyword evidence="2 3" id="KW-0560">Oxidoreductase</keyword>
<dbReference type="SUPFAM" id="SSF51735">
    <property type="entry name" value="NAD(P)-binding Rossmann-fold domains"/>
    <property type="match status" value="1"/>
</dbReference>
<evidence type="ECO:0000313" key="9">
    <source>
        <dbReference type="Proteomes" id="UP000178666"/>
    </source>
</evidence>
<dbReference type="AlphaFoldDB" id="A0AAC9FC85"/>
<evidence type="ECO:0008006" key="10">
    <source>
        <dbReference type="Google" id="ProtNLM"/>
    </source>
</evidence>
<gene>
    <name evidence="7" type="ORF">A8L58_12385</name>
    <name evidence="6" type="ORF">AXH35_10945</name>
</gene>
<proteinExistence type="inferred from homology"/>
<dbReference type="InterPro" id="IPR036291">
    <property type="entry name" value="NAD(P)-bd_dom_sf"/>
</dbReference>
<evidence type="ECO:0000256" key="3">
    <source>
        <dbReference type="RuleBase" id="RU003719"/>
    </source>
</evidence>
<dbReference type="Pfam" id="PF02826">
    <property type="entry name" value="2-Hacid_dh_C"/>
    <property type="match status" value="1"/>
</dbReference>
<dbReference type="EMBL" id="CP014352">
    <property type="protein sequence ID" value="AMS05878.1"/>
    <property type="molecule type" value="Genomic_DNA"/>
</dbReference>
<evidence type="ECO:0000313" key="6">
    <source>
        <dbReference type="EMBL" id="AMS05878.1"/>
    </source>
</evidence>
<evidence type="ECO:0000256" key="2">
    <source>
        <dbReference type="ARBA" id="ARBA00023002"/>
    </source>
</evidence>
<evidence type="ECO:0000256" key="1">
    <source>
        <dbReference type="ARBA" id="ARBA00005854"/>
    </source>
</evidence>
<reference evidence="6 8" key="2">
    <citation type="submission" date="2016-02" db="EMBL/GenBank/DDBJ databases">
        <title>Complete Genome Sequence of Propionibacterium acidipropionici ATCC 55737.</title>
        <authorList>
            <person name="Luna Flores C.H."/>
            <person name="Nielsen L.K."/>
            <person name="Marcellin E."/>
        </authorList>
    </citation>
    <scope>NUCLEOTIDE SEQUENCE [LARGE SCALE GENOMIC DNA]</scope>
    <source>
        <strain evidence="6 8">ATCC 55737</strain>
    </source>
</reference>
<dbReference type="EMBL" id="CP015970">
    <property type="protein sequence ID" value="AOZ47342.1"/>
    <property type="molecule type" value="Genomic_DNA"/>
</dbReference>
<evidence type="ECO:0000259" key="5">
    <source>
        <dbReference type="Pfam" id="PF02826"/>
    </source>
</evidence>
<accession>A0AAC9FC85</accession>
<dbReference type="InterPro" id="IPR006139">
    <property type="entry name" value="D-isomer_2_OHA_DH_cat_dom"/>
</dbReference>
<name>A0AAC9FC85_9ACTN</name>
<feature type="domain" description="D-isomer specific 2-hydroxyacid dehydrogenase NAD-binding" evidence="5">
    <location>
        <begin position="118"/>
        <end position="294"/>
    </location>
</feature>
<reference evidence="7 9" key="1">
    <citation type="journal article" date="2016" name="Plant Dis.">
        <title>Improved production of propionic acid using genome shuffling.</title>
        <authorList>
            <person name="Luna-Flores C.H."/>
            <person name="Palfreyman R.W."/>
            <person name="Kromer J.O."/>
            <person name="Nielsen L.K."/>
            <person name="Marcellin E."/>
        </authorList>
    </citation>
    <scope>NUCLEOTIDE SEQUENCE [LARGE SCALE GENOMIC DNA]</scope>
    <source>
        <strain evidence="7 9">F3E8</strain>
    </source>
</reference>
<dbReference type="GO" id="GO:0016618">
    <property type="term" value="F:hydroxypyruvate reductase [NAD(P)H] activity"/>
    <property type="evidence" value="ECO:0007669"/>
    <property type="project" value="TreeGrafter"/>
</dbReference>